<protein>
    <recommendedName>
        <fullName evidence="4">3-hydroxyacyl-CoA dehydrogenase</fullName>
        <ecNumber evidence="4">1.1.1.35</ecNumber>
    </recommendedName>
</protein>
<gene>
    <name evidence="11" type="ORF">H4219_000378</name>
</gene>
<dbReference type="SUPFAM" id="SSF48179">
    <property type="entry name" value="6-phosphogluconate dehydrogenase C-terminal domain-like"/>
    <property type="match status" value="1"/>
</dbReference>
<evidence type="ECO:0000256" key="6">
    <source>
        <dbReference type="ARBA" id="ARBA00023027"/>
    </source>
</evidence>
<evidence type="ECO:0000256" key="1">
    <source>
        <dbReference type="ARBA" id="ARBA00004305"/>
    </source>
</evidence>
<dbReference type="AlphaFoldDB" id="A0A9W8DWW5"/>
<comment type="similarity">
    <text evidence="3">Belongs to the 3-hydroxyacyl-CoA dehydrogenase family.</text>
</comment>
<accession>A0A9W8DWW5</accession>
<dbReference type="GO" id="GO:0070403">
    <property type="term" value="F:NAD+ binding"/>
    <property type="evidence" value="ECO:0007669"/>
    <property type="project" value="InterPro"/>
</dbReference>
<dbReference type="InterPro" id="IPR052242">
    <property type="entry name" value="Mito_3-hydroxyacyl-CoA_DH"/>
</dbReference>
<dbReference type="InterPro" id="IPR006180">
    <property type="entry name" value="3-OHacyl-CoA_DH_CS"/>
</dbReference>
<evidence type="ECO:0000256" key="4">
    <source>
        <dbReference type="ARBA" id="ARBA00013000"/>
    </source>
</evidence>
<dbReference type="Proteomes" id="UP001150538">
    <property type="component" value="Unassembled WGS sequence"/>
</dbReference>
<comment type="pathway">
    <text evidence="2">Lipid metabolism; fatty acid beta-oxidation.</text>
</comment>
<dbReference type="PANTHER" id="PTHR43561">
    <property type="match status" value="1"/>
</dbReference>
<dbReference type="PANTHER" id="PTHR43561:SF3">
    <property type="entry name" value="HYDROXYACYL-COENZYME A DEHYDROGENASE, MITOCHONDRIAL"/>
    <property type="match status" value="1"/>
</dbReference>
<evidence type="ECO:0000259" key="10">
    <source>
        <dbReference type="SMART" id="SM00993"/>
    </source>
</evidence>
<dbReference type="GO" id="GO:0006635">
    <property type="term" value="P:fatty acid beta-oxidation"/>
    <property type="evidence" value="ECO:0007669"/>
    <property type="project" value="TreeGrafter"/>
</dbReference>
<keyword evidence="6" id="KW-0520">NAD</keyword>
<dbReference type="SUPFAM" id="SSF51735">
    <property type="entry name" value="NAD(P)-binding Rossmann-fold domains"/>
    <property type="match status" value="1"/>
</dbReference>
<dbReference type="GO" id="GO:0003857">
    <property type="term" value="F:(3S)-3-hydroxyacyl-CoA dehydrogenase (NAD+) activity"/>
    <property type="evidence" value="ECO:0007669"/>
    <property type="project" value="UniProtKB-EC"/>
</dbReference>
<evidence type="ECO:0000256" key="9">
    <source>
        <dbReference type="SAM" id="MobiDB-lite"/>
    </source>
</evidence>
<dbReference type="FunFam" id="3.40.50.720:FF:000009">
    <property type="entry name" value="Fatty oxidation complex, alpha subunit"/>
    <property type="match status" value="1"/>
</dbReference>
<feature type="region of interest" description="Disordered" evidence="9">
    <location>
        <begin position="1"/>
        <end position="36"/>
    </location>
</feature>
<keyword evidence="5" id="KW-0560">Oxidoreductase</keyword>
<dbReference type="InterPro" id="IPR008927">
    <property type="entry name" value="6-PGluconate_DH-like_C_sf"/>
</dbReference>
<feature type="domain" description="Vps72/YL1 C-terminal" evidence="10">
    <location>
        <begin position="95"/>
        <end position="124"/>
    </location>
</feature>
<dbReference type="OrthoDB" id="5958943at2759"/>
<dbReference type="InterPro" id="IPR013272">
    <property type="entry name" value="Vps72/YL1_C"/>
</dbReference>
<dbReference type="InterPro" id="IPR036291">
    <property type="entry name" value="NAD(P)-bd_dom_sf"/>
</dbReference>
<dbReference type="Pfam" id="PF08265">
    <property type="entry name" value="YL1_C"/>
    <property type="match status" value="1"/>
</dbReference>
<dbReference type="Gene3D" id="1.10.1040.10">
    <property type="entry name" value="N-(1-d-carboxylethyl)-l-norvaline Dehydrogenase, domain 2"/>
    <property type="match status" value="1"/>
</dbReference>
<evidence type="ECO:0000256" key="7">
    <source>
        <dbReference type="ARBA" id="ARBA00023128"/>
    </source>
</evidence>
<organism evidence="11 12">
    <name type="scientific">Mycoemilia scoparia</name>
    <dbReference type="NCBI Taxonomy" id="417184"/>
    <lineage>
        <taxon>Eukaryota</taxon>
        <taxon>Fungi</taxon>
        <taxon>Fungi incertae sedis</taxon>
        <taxon>Zoopagomycota</taxon>
        <taxon>Kickxellomycotina</taxon>
        <taxon>Kickxellomycetes</taxon>
        <taxon>Kickxellales</taxon>
        <taxon>Kickxellaceae</taxon>
        <taxon>Mycoemilia</taxon>
    </lineage>
</organism>
<dbReference type="Pfam" id="PF02737">
    <property type="entry name" value="3HCDH_N"/>
    <property type="match status" value="1"/>
</dbReference>
<sequence length="480" mass="52991">MKSRRAQPKSKPSTPKRPSTPVREQFEQKPQSHFKNGITNLNEISKPFKNPHYNPKRRTKPVKQILMAEKALDWPVDFPTYWSIDAPPSLEPRKKYCDITGLEARYTDPKTNLRYHSAEVYSTIKRLPPGAEQSYLALRNANVVLSGRTAAQRIHKTLFAPRHQASISIRAIRAYASEAKNSDESSAPFSSVTVLGSGLMGSGIAQVAATANYKVNLVDLSEDLVQKGQSYIIKSLKRVAKKKFQGDEPRQSQFIDETLSRISLTTDTESAAAGADLIVEAIVEKVDTKQSVFSIFDKVAPSHTILTSNTSSLPIEAIGEKLSDKRKTQLAGLHFFNPVPQMKLVEIVRTDQTSQDTSDKLRGFVASLNKAPVMCKDTPGFIVNRLLVPYLVEAIRMLERGDATAQDIDTAMKFGAGYPMGPFELLDYVGLDTVKFILDGWYKEGKGLAGSDLAKPSEKLDSLVASGRLGVKSGGGFYDY</sequence>
<dbReference type="GO" id="GO:0005759">
    <property type="term" value="C:mitochondrial matrix"/>
    <property type="evidence" value="ECO:0007669"/>
    <property type="project" value="UniProtKB-SubCell"/>
</dbReference>
<dbReference type="Pfam" id="PF00725">
    <property type="entry name" value="3HCDH"/>
    <property type="match status" value="1"/>
</dbReference>
<comment type="catalytic activity">
    <reaction evidence="8">
        <text>a (3S)-3-hydroxyacyl-CoA + NAD(+) = a 3-oxoacyl-CoA + NADH + H(+)</text>
        <dbReference type="Rhea" id="RHEA:22432"/>
        <dbReference type="ChEBI" id="CHEBI:15378"/>
        <dbReference type="ChEBI" id="CHEBI:57318"/>
        <dbReference type="ChEBI" id="CHEBI:57540"/>
        <dbReference type="ChEBI" id="CHEBI:57945"/>
        <dbReference type="ChEBI" id="CHEBI:90726"/>
        <dbReference type="EC" id="1.1.1.35"/>
    </reaction>
</comment>
<dbReference type="EMBL" id="JANBPU010000002">
    <property type="protein sequence ID" value="KAJ1922031.1"/>
    <property type="molecule type" value="Genomic_DNA"/>
</dbReference>
<dbReference type="InterPro" id="IPR013328">
    <property type="entry name" value="6PGD_dom2"/>
</dbReference>
<dbReference type="PROSITE" id="PS00067">
    <property type="entry name" value="3HCDH"/>
    <property type="match status" value="1"/>
</dbReference>
<dbReference type="InterPro" id="IPR006108">
    <property type="entry name" value="3HC_DH_C"/>
</dbReference>
<reference evidence="11" key="1">
    <citation type="submission" date="2022-07" db="EMBL/GenBank/DDBJ databases">
        <title>Phylogenomic reconstructions and comparative analyses of Kickxellomycotina fungi.</title>
        <authorList>
            <person name="Reynolds N.K."/>
            <person name="Stajich J.E."/>
            <person name="Barry K."/>
            <person name="Grigoriev I.V."/>
            <person name="Crous P."/>
            <person name="Smith M.E."/>
        </authorList>
    </citation>
    <scope>NUCLEOTIDE SEQUENCE</scope>
    <source>
        <strain evidence="11">NBRC 100468</strain>
    </source>
</reference>
<evidence type="ECO:0000256" key="3">
    <source>
        <dbReference type="ARBA" id="ARBA00009463"/>
    </source>
</evidence>
<feature type="compositionally biased region" description="Low complexity" evidence="9">
    <location>
        <begin position="9"/>
        <end position="21"/>
    </location>
</feature>
<evidence type="ECO:0000313" key="12">
    <source>
        <dbReference type="Proteomes" id="UP001150538"/>
    </source>
</evidence>
<dbReference type="InterPro" id="IPR006176">
    <property type="entry name" value="3-OHacyl-CoA_DH_NAD-bd"/>
</dbReference>
<proteinExistence type="inferred from homology"/>
<keyword evidence="12" id="KW-1185">Reference proteome</keyword>
<keyword evidence="7" id="KW-0496">Mitochondrion</keyword>
<name>A0A9W8DWW5_9FUNG</name>
<dbReference type="EC" id="1.1.1.35" evidence="4"/>
<dbReference type="Gene3D" id="3.40.50.720">
    <property type="entry name" value="NAD(P)-binding Rossmann-like Domain"/>
    <property type="match status" value="1"/>
</dbReference>
<evidence type="ECO:0000256" key="8">
    <source>
        <dbReference type="ARBA" id="ARBA00049556"/>
    </source>
</evidence>
<evidence type="ECO:0000313" key="11">
    <source>
        <dbReference type="EMBL" id="KAJ1922031.1"/>
    </source>
</evidence>
<comment type="subcellular location">
    <subcellularLocation>
        <location evidence="1">Mitochondrion matrix</location>
    </subcellularLocation>
</comment>
<comment type="caution">
    <text evidence="11">The sequence shown here is derived from an EMBL/GenBank/DDBJ whole genome shotgun (WGS) entry which is preliminary data.</text>
</comment>
<evidence type="ECO:0000256" key="2">
    <source>
        <dbReference type="ARBA" id="ARBA00005005"/>
    </source>
</evidence>
<dbReference type="SMART" id="SM00993">
    <property type="entry name" value="YL1_C"/>
    <property type="match status" value="1"/>
</dbReference>
<evidence type="ECO:0000256" key="5">
    <source>
        <dbReference type="ARBA" id="ARBA00023002"/>
    </source>
</evidence>